<dbReference type="AlphaFoldDB" id="A0A4R8MGR7"/>
<keyword evidence="1" id="KW-1133">Transmembrane helix</keyword>
<reference evidence="2 3" key="1">
    <citation type="submission" date="2019-03" db="EMBL/GenBank/DDBJ databases">
        <title>Genomic Encyclopedia of Type Strains, Phase IV (KMG-IV): sequencing the most valuable type-strain genomes for metagenomic binning, comparative biology and taxonomic classification.</title>
        <authorList>
            <person name="Goeker M."/>
        </authorList>
    </citation>
    <scope>NUCLEOTIDE SEQUENCE [LARGE SCALE GENOMIC DNA]</scope>
    <source>
        <strain evidence="2 3">DSM 25964</strain>
    </source>
</reference>
<keyword evidence="1" id="KW-0472">Membrane</keyword>
<name>A0A4R8MGR7_9BACT</name>
<evidence type="ECO:0000313" key="3">
    <source>
        <dbReference type="Proteomes" id="UP000295066"/>
    </source>
</evidence>
<sequence length="80" mass="8761">MAASSSARWWIIIASLVLGSLLGVYLQRFALTGPYFRDILSTGFNVPEVNLAFADFGFRFSLRCNLGTLIGGVFGLWAAR</sequence>
<accession>A0A4R8MGR7</accession>
<organism evidence="2 3">
    <name type="scientific">Aminivibrio pyruvatiphilus</name>
    <dbReference type="NCBI Taxonomy" id="1005740"/>
    <lineage>
        <taxon>Bacteria</taxon>
        <taxon>Thermotogati</taxon>
        <taxon>Synergistota</taxon>
        <taxon>Synergistia</taxon>
        <taxon>Synergistales</taxon>
        <taxon>Aminobacteriaceae</taxon>
        <taxon>Aminivibrio</taxon>
    </lineage>
</organism>
<feature type="transmembrane region" description="Helical" evidence="1">
    <location>
        <begin position="7"/>
        <end position="26"/>
    </location>
</feature>
<evidence type="ECO:0000256" key="1">
    <source>
        <dbReference type="SAM" id="Phobius"/>
    </source>
</evidence>
<evidence type="ECO:0000313" key="2">
    <source>
        <dbReference type="EMBL" id="TDY65130.1"/>
    </source>
</evidence>
<dbReference type="RefSeq" id="WP_133955556.1">
    <property type="nucleotide sequence ID" value="NZ_SORI01000001.1"/>
</dbReference>
<feature type="transmembrane region" description="Helical" evidence="1">
    <location>
        <begin position="60"/>
        <end position="79"/>
    </location>
</feature>
<gene>
    <name evidence="2" type="ORF">C8D99_101280</name>
</gene>
<comment type="caution">
    <text evidence="2">The sequence shown here is derived from an EMBL/GenBank/DDBJ whole genome shotgun (WGS) entry which is preliminary data.</text>
</comment>
<dbReference type="OrthoDB" id="5544at2"/>
<evidence type="ECO:0008006" key="4">
    <source>
        <dbReference type="Google" id="ProtNLM"/>
    </source>
</evidence>
<proteinExistence type="predicted"/>
<keyword evidence="1" id="KW-0812">Transmembrane</keyword>
<keyword evidence="3" id="KW-1185">Reference proteome</keyword>
<dbReference type="EMBL" id="SORI01000001">
    <property type="protein sequence ID" value="TDY65130.1"/>
    <property type="molecule type" value="Genomic_DNA"/>
</dbReference>
<dbReference type="Proteomes" id="UP000295066">
    <property type="component" value="Unassembled WGS sequence"/>
</dbReference>
<protein>
    <recommendedName>
        <fullName evidence="4">DUF4321 domain-containing protein</fullName>
    </recommendedName>
</protein>